<evidence type="ECO:0000256" key="2">
    <source>
        <dbReference type="ARBA" id="ARBA00022723"/>
    </source>
</evidence>
<dbReference type="PANTHER" id="PTHR46286">
    <property type="entry name" value="VIN3-LIKE PROTEIN 2-RELATED"/>
    <property type="match status" value="1"/>
</dbReference>
<dbReference type="GO" id="GO:0005634">
    <property type="term" value="C:nucleus"/>
    <property type="evidence" value="ECO:0007669"/>
    <property type="project" value="UniProtKB-SubCell"/>
</dbReference>
<dbReference type="Proteomes" id="UP001370490">
    <property type="component" value="Unassembled WGS sequence"/>
</dbReference>
<proteinExistence type="predicted"/>
<dbReference type="AlphaFoldDB" id="A0AAN8UK74"/>
<evidence type="ECO:0000313" key="8">
    <source>
        <dbReference type="EMBL" id="KAK6912686.1"/>
    </source>
</evidence>
<evidence type="ECO:0000256" key="4">
    <source>
        <dbReference type="ARBA" id="ARBA00022833"/>
    </source>
</evidence>
<feature type="region of interest" description="Disordered" evidence="6">
    <location>
        <begin position="399"/>
        <end position="431"/>
    </location>
</feature>
<feature type="region of interest" description="Disordered" evidence="6">
    <location>
        <begin position="528"/>
        <end position="580"/>
    </location>
</feature>
<accession>A0AAN8UK74</accession>
<feature type="compositionally biased region" description="Polar residues" evidence="6">
    <location>
        <begin position="404"/>
        <end position="420"/>
    </location>
</feature>
<keyword evidence="4" id="KW-0862">Zinc</keyword>
<evidence type="ECO:0000313" key="9">
    <source>
        <dbReference type="Proteomes" id="UP001370490"/>
    </source>
</evidence>
<gene>
    <name evidence="8" type="ORF">RJ641_022287</name>
</gene>
<dbReference type="InterPro" id="IPR013783">
    <property type="entry name" value="Ig-like_fold"/>
</dbReference>
<comment type="subcellular location">
    <subcellularLocation>
        <location evidence="1">Nucleus</location>
    </subcellularLocation>
</comment>
<dbReference type="GO" id="GO:0008270">
    <property type="term" value="F:zinc ion binding"/>
    <property type="evidence" value="ECO:0007669"/>
    <property type="project" value="UniProtKB-KW"/>
</dbReference>
<dbReference type="InterPro" id="IPR036116">
    <property type="entry name" value="FN3_sf"/>
</dbReference>
<dbReference type="EMBL" id="JBAMMX010000027">
    <property type="protein sequence ID" value="KAK6912686.1"/>
    <property type="molecule type" value="Genomic_DNA"/>
</dbReference>
<keyword evidence="2" id="KW-0479">Metal-binding</keyword>
<feature type="non-terminal residue" evidence="8">
    <location>
        <position position="1"/>
    </location>
</feature>
<protein>
    <submittedName>
        <fullName evidence="8">Fibronectin type III</fullName>
    </submittedName>
</protein>
<sequence length="690" mass="76680">QYLRVQELLQECLNLEVSSPCFVKEHRRSTFSKCKMTERFSKSSQRGTLNQEIRRTSTNTTNSQPSRKQPRKGENPIRLPSAAGLSEDGSSTIWLCKNSACRAVLSIEDKFCRRCSCCICQLFDDNKDPSLWLFCTSEFDNRDSCGLSCHIECAIKLKKVGVVDLGQLMQLDGSYCCASCGQVSGILECWKKQLMIAKDARRIDVLSYRISLCYRLLDGTSKFKELQAFVSDAKSKLETEIGPISGVSAKMARGIVSRLSVAADVQKLCNLAIAKADVFLNTISSTNLNHRANSLPAACRFLFEEVTSSSLVIALKESESFSSDAIKGYKLWYCKSTENLPFNAPSSFFPQAQRRILISNLQPCTEYVFRIVSYTDSGDLGHSEAKCFTRSVDKVQRKADSEITAGSRNDSLQNAGISSGSEEETKTKAAVGPSGFKVRDLGKVLHLTSAEERNCMDEFCSVDVEECCRGSAPMKHETSNGEQKSSFIQQEIDLNVVSVPDLNAEVTPPLESSRDEDNGCTLEQAVEAEDDAISQDVEKNVESRSNASSDSQTRKTRPVGQVPPVESSSELGRQQKLSTKREAHDCVSTLINGSPLRLCSGVGHLDGSYEYSVKVIRLLECRGHITQEFRMKFLTWFSLRSTEQERRVVNTYIQTLMDDPSSLAGQLVDSFSDIITSKRPRNGFCSKLWH</sequence>
<evidence type="ECO:0000256" key="1">
    <source>
        <dbReference type="ARBA" id="ARBA00004123"/>
    </source>
</evidence>
<dbReference type="InterPro" id="IPR044514">
    <property type="entry name" value="VIN3-like"/>
</dbReference>
<dbReference type="InterPro" id="IPR056990">
    <property type="entry name" value="VIN3-like_C"/>
</dbReference>
<dbReference type="InterPro" id="IPR003961">
    <property type="entry name" value="FN3_dom"/>
</dbReference>
<comment type="caution">
    <text evidence="8">The sequence shown here is derived from an EMBL/GenBank/DDBJ whole genome shotgun (WGS) entry which is preliminary data.</text>
</comment>
<feature type="region of interest" description="Disordered" evidence="6">
    <location>
        <begin position="42"/>
        <end position="88"/>
    </location>
</feature>
<dbReference type="PANTHER" id="PTHR46286:SF1">
    <property type="entry name" value="VIN3-LIKE PROTEIN 1"/>
    <property type="match status" value="1"/>
</dbReference>
<feature type="compositionally biased region" description="Polar residues" evidence="6">
    <location>
        <begin position="42"/>
        <end position="67"/>
    </location>
</feature>
<feature type="domain" description="Fibronectin type-III" evidence="7">
    <location>
        <begin position="295"/>
        <end position="394"/>
    </location>
</feature>
<dbReference type="Pfam" id="PF23380">
    <property type="entry name" value="VIN3_C"/>
    <property type="match status" value="1"/>
</dbReference>
<dbReference type="Pfam" id="PF07227">
    <property type="entry name" value="PHD_Oberon"/>
    <property type="match status" value="1"/>
</dbReference>
<feature type="compositionally biased region" description="Polar residues" evidence="6">
    <location>
        <begin position="566"/>
        <end position="577"/>
    </location>
</feature>
<name>A0AAN8UK74_9MAGN</name>
<dbReference type="CDD" id="cd00063">
    <property type="entry name" value="FN3"/>
    <property type="match status" value="1"/>
</dbReference>
<reference evidence="8 9" key="1">
    <citation type="submission" date="2023-12" db="EMBL/GenBank/DDBJ databases">
        <title>A high-quality genome assembly for Dillenia turbinata (Dilleniales).</title>
        <authorList>
            <person name="Chanderbali A."/>
        </authorList>
    </citation>
    <scope>NUCLEOTIDE SEQUENCE [LARGE SCALE GENOMIC DNA]</scope>
    <source>
        <strain evidence="8">LSX21</strain>
        <tissue evidence="8">Leaf</tissue>
    </source>
</reference>
<evidence type="ECO:0000256" key="6">
    <source>
        <dbReference type="SAM" id="MobiDB-lite"/>
    </source>
</evidence>
<dbReference type="Pfam" id="PF23376">
    <property type="entry name" value="Fn3_VIN3"/>
    <property type="match status" value="1"/>
</dbReference>
<evidence type="ECO:0000256" key="3">
    <source>
        <dbReference type="ARBA" id="ARBA00022771"/>
    </source>
</evidence>
<evidence type="ECO:0000259" key="7">
    <source>
        <dbReference type="PROSITE" id="PS50853"/>
    </source>
</evidence>
<dbReference type="InterPro" id="IPR058585">
    <property type="entry name" value="Fn3_VIN3"/>
</dbReference>
<keyword evidence="5" id="KW-0539">Nucleus</keyword>
<dbReference type="PROSITE" id="PS50853">
    <property type="entry name" value="FN3"/>
    <property type="match status" value="1"/>
</dbReference>
<evidence type="ECO:0000256" key="5">
    <source>
        <dbReference type="ARBA" id="ARBA00023242"/>
    </source>
</evidence>
<dbReference type="SUPFAM" id="SSF49265">
    <property type="entry name" value="Fibronectin type III"/>
    <property type="match status" value="1"/>
</dbReference>
<organism evidence="8 9">
    <name type="scientific">Dillenia turbinata</name>
    <dbReference type="NCBI Taxonomy" id="194707"/>
    <lineage>
        <taxon>Eukaryota</taxon>
        <taxon>Viridiplantae</taxon>
        <taxon>Streptophyta</taxon>
        <taxon>Embryophyta</taxon>
        <taxon>Tracheophyta</taxon>
        <taxon>Spermatophyta</taxon>
        <taxon>Magnoliopsida</taxon>
        <taxon>eudicotyledons</taxon>
        <taxon>Gunneridae</taxon>
        <taxon>Pentapetalae</taxon>
        <taxon>Dilleniales</taxon>
        <taxon>Dilleniaceae</taxon>
        <taxon>Dillenia</taxon>
    </lineage>
</organism>
<dbReference type="GO" id="GO:0040029">
    <property type="term" value="P:epigenetic regulation of gene expression"/>
    <property type="evidence" value="ECO:0007669"/>
    <property type="project" value="InterPro"/>
</dbReference>
<dbReference type="Gene3D" id="2.60.40.10">
    <property type="entry name" value="Immunoglobulins"/>
    <property type="match status" value="1"/>
</dbReference>
<keyword evidence="3" id="KW-0863">Zinc-finger</keyword>
<dbReference type="InterPro" id="IPR032881">
    <property type="entry name" value="Oberon-like_PHD"/>
</dbReference>
<keyword evidence="9" id="KW-1185">Reference proteome</keyword>
<dbReference type="GO" id="GO:0010048">
    <property type="term" value="P:vernalization response"/>
    <property type="evidence" value="ECO:0007669"/>
    <property type="project" value="InterPro"/>
</dbReference>